<dbReference type="Proteomes" id="UP000231449">
    <property type="component" value="Unassembled WGS sequence"/>
</dbReference>
<reference evidence="14 15" key="1">
    <citation type="submission" date="2017-09" db="EMBL/GenBank/DDBJ databases">
        <title>Depth-based differentiation of microbial function through sediment-hosted aquifers and enrichment of novel symbionts in the deep terrestrial subsurface.</title>
        <authorList>
            <person name="Probst A.J."/>
            <person name="Ladd B."/>
            <person name="Jarett J.K."/>
            <person name="Geller-Mcgrath D.E."/>
            <person name="Sieber C.M.K."/>
            <person name="Emerson J.B."/>
            <person name="Anantharaman K."/>
            <person name="Thomas B.C."/>
            <person name="Malmstrom R."/>
            <person name="Stieglmeier M."/>
            <person name="Klingl A."/>
            <person name="Woyke T."/>
            <person name="Ryan C.M."/>
            <person name="Banfield J.F."/>
        </authorList>
    </citation>
    <scope>NUCLEOTIDE SEQUENCE [LARGE SCALE GENOMIC DNA]</scope>
</reference>
<dbReference type="SMART" id="SM01384">
    <property type="entry name" value="Ribosomal_L15e"/>
    <property type="match status" value="1"/>
</dbReference>
<keyword evidence="3" id="KW-0687">Ribonucleoprotein</keyword>
<dbReference type="EMBL" id="PFUW01000017">
    <property type="protein sequence ID" value="PJB04137.1"/>
    <property type="molecule type" value="Genomic_DNA"/>
</dbReference>
<dbReference type="AlphaFoldDB" id="A0A2G9LJJ6"/>
<evidence type="ECO:0000313" key="11">
    <source>
        <dbReference type="EMBL" id="PIX27977.1"/>
    </source>
</evidence>
<dbReference type="GO" id="GO:0002181">
    <property type="term" value="P:cytoplasmic translation"/>
    <property type="evidence" value="ECO:0007669"/>
    <property type="project" value="TreeGrafter"/>
</dbReference>
<protein>
    <recommendedName>
        <fullName evidence="4">Large ribosomal subunit protein eL15</fullName>
    </recommendedName>
    <alternativeName>
        <fullName evidence="5">50S ribosomal protein L15e</fullName>
    </alternativeName>
</protein>
<evidence type="ECO:0000256" key="2">
    <source>
        <dbReference type="ARBA" id="ARBA00022980"/>
    </source>
</evidence>
<comment type="similarity">
    <text evidence="1">Belongs to the eukaryotic ribosomal protein eL15 family.</text>
</comment>
<dbReference type="NCBIfam" id="NF003269">
    <property type="entry name" value="PRK04243.1"/>
    <property type="match status" value="1"/>
</dbReference>
<accession>A0A2H9MMU6</accession>
<evidence type="ECO:0000313" key="9">
    <source>
        <dbReference type="EMBL" id="PIV46395.1"/>
    </source>
</evidence>
<evidence type="ECO:0000256" key="5">
    <source>
        <dbReference type="ARBA" id="ARBA00035535"/>
    </source>
</evidence>
<comment type="caution">
    <text evidence="7">The sequence shown here is derived from an EMBL/GenBank/DDBJ whole genome shotgun (WGS) entry which is preliminary data.</text>
</comment>
<feature type="region of interest" description="Disordered" evidence="6">
    <location>
        <begin position="160"/>
        <end position="193"/>
    </location>
</feature>
<evidence type="ECO:0000313" key="8">
    <source>
        <dbReference type="EMBL" id="PIV13538.1"/>
    </source>
</evidence>
<dbReference type="Proteomes" id="UP000229789">
    <property type="component" value="Unassembled WGS sequence"/>
</dbReference>
<evidence type="ECO:0000256" key="1">
    <source>
        <dbReference type="ARBA" id="ARBA00006857"/>
    </source>
</evidence>
<organism evidence="7 16">
    <name type="scientific">Huberarchaeum crystalense</name>
    <dbReference type="NCBI Taxonomy" id="2014257"/>
    <lineage>
        <taxon>Archaea</taxon>
        <taxon>Candidatus Huberarchaeota</taxon>
        <taxon>Candidatus Huberarchaeia</taxon>
        <taxon>Candidatus Huberarchaeales</taxon>
        <taxon>Candidatus Huberarchaeaceae</taxon>
        <taxon>Candidatus Huberarchaeum</taxon>
    </lineage>
</organism>
<sequence>MGLFAKLQAIWKKPNDVEEKLQRKRMISWRKDRVVVRVDRPTKLQRARALGYKAKKGFIIVRVREKSGGRHREYPTGGRKPKHSGLRKYTPKKSLQWIAEEKANRKYPNLNVLNSYFVGDDGAQKWYEVILVDPKAPEIINSKDLKWISEKANKARVFRGLTSAGKKSRGLRNKGYEAERQRPSLAAKGNRGK</sequence>
<dbReference type="Proteomes" id="UP000230713">
    <property type="component" value="Unassembled WGS sequence"/>
</dbReference>
<dbReference type="EMBL" id="PETW01000026">
    <property type="protein sequence ID" value="PIV46395.1"/>
    <property type="molecule type" value="Genomic_DNA"/>
</dbReference>
<proteinExistence type="inferred from homology"/>
<accession>A0A2H9QTC2</accession>
<gene>
    <name evidence="13" type="ORF">CO072_00825</name>
    <name evidence="12" type="ORF">CO124_01075</name>
    <name evidence="9" type="ORF">COS22_01525</name>
    <name evidence="8" type="ORF">COS45_02475</name>
    <name evidence="10" type="ORF">COW47_00855</name>
    <name evidence="7" type="ORF">COW69_00620</name>
    <name evidence="11" type="ORF">COZ66_02000</name>
</gene>
<dbReference type="GO" id="GO:0003735">
    <property type="term" value="F:structural constituent of ribosome"/>
    <property type="evidence" value="ECO:0007669"/>
    <property type="project" value="InterPro"/>
</dbReference>
<evidence type="ECO:0000313" key="16">
    <source>
        <dbReference type="Proteomes" id="UP000229789"/>
    </source>
</evidence>
<evidence type="ECO:0000313" key="12">
    <source>
        <dbReference type="EMBL" id="PJB04137.1"/>
    </source>
</evidence>
<evidence type="ECO:0000313" key="13">
    <source>
        <dbReference type="EMBL" id="PJC01562.1"/>
    </source>
</evidence>
<dbReference type="PANTHER" id="PTHR11847:SF4">
    <property type="entry name" value="LARGE RIBOSOMAL SUBUNIT PROTEIN EL15"/>
    <property type="match status" value="1"/>
</dbReference>
<accession>A0A2H9M358</accession>
<keyword evidence="2 7" id="KW-0689">Ribosomal protein</keyword>
<dbReference type="EMBL" id="PFFF01000024">
    <property type="protein sequence ID" value="PIV89769.1"/>
    <property type="molecule type" value="Genomic_DNA"/>
</dbReference>
<dbReference type="EMBL" id="PFIH01000049">
    <property type="protein sequence ID" value="PIX27977.1"/>
    <property type="molecule type" value="Genomic_DNA"/>
</dbReference>
<dbReference type="GO" id="GO:0022625">
    <property type="term" value="C:cytosolic large ribosomal subunit"/>
    <property type="evidence" value="ECO:0007669"/>
    <property type="project" value="TreeGrafter"/>
</dbReference>
<dbReference type="InterPro" id="IPR024794">
    <property type="entry name" value="Rbsml_eL15_core_dom_sf"/>
</dbReference>
<dbReference type="InterPro" id="IPR012678">
    <property type="entry name" value="Ribosomal_uL23/eL15/eS24_sf"/>
</dbReference>
<evidence type="ECO:0000256" key="4">
    <source>
        <dbReference type="ARBA" id="ARBA00035214"/>
    </source>
</evidence>
<dbReference type="FunFam" id="3.40.1120.10:FF:000002">
    <property type="entry name" value="50S ribosomal protein L15e"/>
    <property type="match status" value="1"/>
</dbReference>
<dbReference type="InterPro" id="IPR000439">
    <property type="entry name" value="Ribosomal_eL15"/>
</dbReference>
<dbReference type="EMBL" id="PEUT01000056">
    <property type="protein sequence ID" value="PIV13538.1"/>
    <property type="molecule type" value="Genomic_DNA"/>
</dbReference>
<evidence type="ECO:0000256" key="6">
    <source>
        <dbReference type="SAM" id="MobiDB-lite"/>
    </source>
</evidence>
<dbReference type="EMBL" id="PCUF01000006">
    <property type="protein sequence ID" value="PIN66701.1"/>
    <property type="molecule type" value="Genomic_DNA"/>
</dbReference>
<dbReference type="EMBL" id="PFSX01000022">
    <property type="protein sequence ID" value="PJC01562.1"/>
    <property type="molecule type" value="Genomic_DNA"/>
</dbReference>
<evidence type="ECO:0000313" key="14">
    <source>
        <dbReference type="Proteomes" id="UP000228888"/>
    </source>
</evidence>
<evidence type="ECO:0000256" key="3">
    <source>
        <dbReference type="ARBA" id="ARBA00023274"/>
    </source>
</evidence>
<evidence type="ECO:0000313" key="10">
    <source>
        <dbReference type="EMBL" id="PIV89769.1"/>
    </source>
</evidence>
<evidence type="ECO:0000313" key="7">
    <source>
        <dbReference type="EMBL" id="PIN66701.1"/>
    </source>
</evidence>
<accession>A0A2H9RDE2</accession>
<dbReference type="PANTHER" id="PTHR11847">
    <property type="entry name" value="RIBOSOMAL PROTEIN L15"/>
    <property type="match status" value="1"/>
</dbReference>
<dbReference type="GO" id="GO:0003723">
    <property type="term" value="F:RNA binding"/>
    <property type="evidence" value="ECO:0007669"/>
    <property type="project" value="TreeGrafter"/>
</dbReference>
<name>A0A2G9LJJ6_HUBC1</name>
<dbReference type="Proteomes" id="UP000228888">
    <property type="component" value="Unassembled WGS sequence"/>
</dbReference>
<dbReference type="Proteomes" id="UP000231232">
    <property type="component" value="Unassembled WGS sequence"/>
</dbReference>
<dbReference type="Proteomes" id="UP000230477">
    <property type="component" value="Unassembled WGS sequence"/>
</dbReference>
<evidence type="ECO:0000313" key="15">
    <source>
        <dbReference type="Proteomes" id="UP000228989"/>
    </source>
</evidence>
<dbReference type="SUPFAM" id="SSF54189">
    <property type="entry name" value="Ribosomal proteins S24e, L23 and L15e"/>
    <property type="match status" value="1"/>
</dbReference>
<accession>A0A2G9LJJ6</accession>
<accession>A0A2H9N2A5</accession>
<dbReference type="Pfam" id="PF00827">
    <property type="entry name" value="Ribosomal_L15e"/>
    <property type="match status" value="1"/>
</dbReference>
<reference evidence="7 16" key="2">
    <citation type="submission" date="2017-09" db="EMBL/GenBank/DDBJ databases">
        <title>Depth-based differentiation of microbial function through sediment-hosted aquifers and enrichment of novel symbionts in the deep terrestrial subsurface.</title>
        <authorList>
            <person name="Probst A.J."/>
            <person name="Ladd B."/>
            <person name="Jarett J.K."/>
            <person name="Geller-Mcgrath D.E."/>
            <person name="Sieber C.M."/>
            <person name="Emerson J.B."/>
            <person name="Anantharaman K."/>
            <person name="Thomas B.C."/>
            <person name="Malmstrom R."/>
            <person name="Stieglmeier M."/>
            <person name="Klingl A."/>
            <person name="Woyke T."/>
            <person name="Ryan C.M."/>
            <person name="Banfield J.F."/>
        </authorList>
    </citation>
    <scope>NUCLEOTIDE SEQUENCE [LARGE SCALE GENOMIC DNA]</scope>
    <source>
        <strain evidence="9">CG02_land_8_20_14_3_00_31_209</strain>
        <strain evidence="8">CG03_land_8_20_14_0_80_31_114</strain>
        <strain evidence="10">CG17_big_fil_post_rev_8_21_14_2_50_31_73</strain>
        <strain evidence="7">CG18_big_fil_WC_8_21_14_2_50_31_19</strain>
        <strain evidence="11">CG_4_8_14_3_um_filter</strain>
        <strain evidence="13">CG_4_9_14_0_8_um_filter_31_21</strain>
        <strain evidence="12">CG_4_9_14_3_um_filter_31_125</strain>
    </source>
</reference>
<dbReference type="Proteomes" id="UP000228989">
    <property type="component" value="Unassembled WGS sequence"/>
</dbReference>
<accession>A0A2H9M736</accession>
<dbReference type="Gene3D" id="3.40.1120.10">
    <property type="entry name" value="Ribosomal protein l15e"/>
    <property type="match status" value="1"/>
</dbReference>